<dbReference type="Proteomes" id="UP000759131">
    <property type="component" value="Unassembled WGS sequence"/>
</dbReference>
<evidence type="ECO:0000256" key="1">
    <source>
        <dbReference type="SAM" id="MobiDB-lite"/>
    </source>
</evidence>
<organism evidence="2">
    <name type="scientific">Medioppia subpectinata</name>
    <dbReference type="NCBI Taxonomy" id="1979941"/>
    <lineage>
        <taxon>Eukaryota</taxon>
        <taxon>Metazoa</taxon>
        <taxon>Ecdysozoa</taxon>
        <taxon>Arthropoda</taxon>
        <taxon>Chelicerata</taxon>
        <taxon>Arachnida</taxon>
        <taxon>Acari</taxon>
        <taxon>Acariformes</taxon>
        <taxon>Sarcoptiformes</taxon>
        <taxon>Oribatida</taxon>
        <taxon>Brachypylina</taxon>
        <taxon>Oppioidea</taxon>
        <taxon>Oppiidae</taxon>
        <taxon>Medioppia</taxon>
    </lineage>
</organism>
<feature type="compositionally biased region" description="Pro residues" evidence="1">
    <location>
        <begin position="40"/>
        <end position="51"/>
    </location>
</feature>
<name>A0A7R9LE29_9ACAR</name>
<feature type="non-terminal residue" evidence="2">
    <location>
        <position position="248"/>
    </location>
</feature>
<gene>
    <name evidence="2" type="ORF">OSB1V03_LOCUS17998</name>
</gene>
<accession>A0A7R9LE29</accession>
<reference evidence="2" key="1">
    <citation type="submission" date="2020-11" db="EMBL/GenBank/DDBJ databases">
        <authorList>
            <person name="Tran Van P."/>
        </authorList>
    </citation>
    <scope>NUCLEOTIDE SEQUENCE</scope>
</reference>
<feature type="region of interest" description="Disordered" evidence="1">
    <location>
        <begin position="40"/>
        <end position="80"/>
    </location>
</feature>
<dbReference type="AlphaFoldDB" id="A0A7R9LE29"/>
<protein>
    <submittedName>
        <fullName evidence="2">Uncharacterized protein</fullName>
    </submittedName>
</protein>
<feature type="non-terminal residue" evidence="2">
    <location>
        <position position="1"/>
    </location>
</feature>
<sequence>SAADPLVRELRQRLSRNVKPNEQTIDTFAIDNWDLTQVPALPPPRLPPPPMVKGVTFKRSRLPGPPPPVPPKPPSKGANNKQLLELYGSSELATKFIKVLQNPGEKEFEQLCDKAKYGRNQEMMHLYREINEMNSDMKEYRDGFTSAMADAAKPDTKLRHPDVLCFITKWVNSSVGALPGESTRKALRDWLNVYHHYANNAGTIAAKDCDWSPFSAGPESSVKSIQILICKALVNIDKLTGKDSSSKH</sequence>
<dbReference type="EMBL" id="OC877385">
    <property type="protein sequence ID" value="CAD7639980.1"/>
    <property type="molecule type" value="Genomic_DNA"/>
</dbReference>
<feature type="compositionally biased region" description="Pro residues" evidence="1">
    <location>
        <begin position="63"/>
        <end position="74"/>
    </location>
</feature>
<evidence type="ECO:0000313" key="2">
    <source>
        <dbReference type="EMBL" id="CAD7639980.1"/>
    </source>
</evidence>
<evidence type="ECO:0000313" key="3">
    <source>
        <dbReference type="Proteomes" id="UP000759131"/>
    </source>
</evidence>
<keyword evidence="3" id="KW-1185">Reference proteome</keyword>
<proteinExistence type="predicted"/>
<dbReference type="EMBL" id="CAJPIZ010022810">
    <property type="protein sequence ID" value="CAG2118046.1"/>
    <property type="molecule type" value="Genomic_DNA"/>
</dbReference>